<dbReference type="Pfam" id="PF02518">
    <property type="entry name" value="HATPase_c"/>
    <property type="match status" value="1"/>
</dbReference>
<reference evidence="18" key="1">
    <citation type="submission" date="2021-11" db="EMBL/GenBank/DDBJ databases">
        <title>Vibrio ZSDE26 sp. nov. and Vibrio ZSDZ34 sp. nov., isolated from coastal seawater in Qingdao.</title>
        <authorList>
            <person name="Zhang P."/>
        </authorList>
    </citation>
    <scope>NUCLEOTIDE SEQUENCE</scope>
    <source>
        <strain evidence="18">ZSDE26</strain>
    </source>
</reference>
<evidence type="ECO:0000256" key="1">
    <source>
        <dbReference type="ARBA" id="ARBA00000085"/>
    </source>
</evidence>
<evidence type="ECO:0000256" key="2">
    <source>
        <dbReference type="ARBA" id="ARBA00004429"/>
    </source>
</evidence>
<evidence type="ECO:0000256" key="3">
    <source>
        <dbReference type="ARBA" id="ARBA00012438"/>
    </source>
</evidence>
<name>A0A9X1XFI5_9VIBR</name>
<evidence type="ECO:0000256" key="16">
    <source>
        <dbReference type="SAM" id="Phobius"/>
    </source>
</evidence>
<dbReference type="InterPro" id="IPR003594">
    <property type="entry name" value="HATPase_dom"/>
</dbReference>
<dbReference type="GO" id="GO:0000155">
    <property type="term" value="F:phosphorelay sensor kinase activity"/>
    <property type="evidence" value="ECO:0007669"/>
    <property type="project" value="InterPro"/>
</dbReference>
<keyword evidence="11" id="KW-0067">ATP-binding</keyword>
<evidence type="ECO:0000256" key="14">
    <source>
        <dbReference type="ARBA" id="ARBA00023136"/>
    </source>
</evidence>
<evidence type="ECO:0000256" key="13">
    <source>
        <dbReference type="ARBA" id="ARBA00023012"/>
    </source>
</evidence>
<evidence type="ECO:0000256" key="9">
    <source>
        <dbReference type="ARBA" id="ARBA00022741"/>
    </source>
</evidence>
<sequence length="587" mass="66201">MGSTTVWDTEKQRIYDSHQAQLDRFSEYISSKLDKYTHIPQLLSKDRELQDALISPNNSAQIDITNRYLEQVNSVIQAADTYLLDRNGTTIASSNWNISRSFVGRNFAWRPYFQEAMEGETSQYFALGSTSGQRGYYYSYPIIVAAEVIGVAVVKMDLSLIEESWRGKDNFFVVTDPDNVVFMSNQPSWLFKSLTTLSDAQRNRIKNSRQYLDTVIRSLGFQDESTNTESILTTPHKTGLLSDYLVSSRTLGTLPLTIKVLTSQRQLVWSSTGFITVLTLIFCIAYLATLLVYNRRQKHRQLEQLQNEAKQKLEFQVMTRTSELQAEIGERVKTEKVLRHTQEELIQAAKLAVLGQMSASISHELNNPLAAIRSFADNGRRFLTKEKLDRVDDNLSRISALTERMAKISDQLRSFARKSDQSEQSLASIQPVLDASIELMAPQIKSNMITLSKTLSPDIPKVTINSIQLEQVLVNLLTNAVQALEGREDKVILLNTVATQRHLIMTIEDNGLGIKKHQAQQLFEPFYTTKKNGLGLGLSISNQIIQAMNGTLSYCDSQLGGACFTIQLPVPDTEEIPNDSNERNSNE</sequence>
<dbReference type="SMART" id="SM00388">
    <property type="entry name" value="HisKA"/>
    <property type="match status" value="1"/>
</dbReference>
<evidence type="ECO:0000256" key="7">
    <source>
        <dbReference type="ARBA" id="ARBA00022679"/>
    </source>
</evidence>
<dbReference type="PRINTS" id="PR00344">
    <property type="entry name" value="BCTRLSENSOR"/>
</dbReference>
<dbReference type="InterPro" id="IPR003661">
    <property type="entry name" value="HisK_dim/P_dom"/>
</dbReference>
<keyword evidence="14 16" id="KW-0472">Membrane</keyword>
<keyword evidence="9" id="KW-0547">Nucleotide-binding</keyword>
<keyword evidence="6" id="KW-0597">Phosphoprotein</keyword>
<dbReference type="PROSITE" id="PS50109">
    <property type="entry name" value="HIS_KIN"/>
    <property type="match status" value="1"/>
</dbReference>
<evidence type="ECO:0000259" key="17">
    <source>
        <dbReference type="PROSITE" id="PS50109"/>
    </source>
</evidence>
<comment type="subcellular location">
    <subcellularLocation>
        <location evidence="2">Cell inner membrane</location>
        <topology evidence="2">Multi-pass membrane protein</topology>
    </subcellularLocation>
</comment>
<dbReference type="InterPro" id="IPR004358">
    <property type="entry name" value="Sig_transdc_His_kin-like_C"/>
</dbReference>
<dbReference type="AlphaFoldDB" id="A0A9X1XFI5"/>
<dbReference type="Pfam" id="PF00512">
    <property type="entry name" value="HisKA"/>
    <property type="match status" value="1"/>
</dbReference>
<dbReference type="PIRSF" id="PIRSF036431">
    <property type="entry name" value="STHK_DctB"/>
    <property type="match status" value="1"/>
</dbReference>
<proteinExistence type="predicted"/>
<dbReference type="PANTHER" id="PTHR43065:SF46">
    <property type="entry name" value="C4-DICARBOXYLATE TRANSPORT SENSOR PROTEIN DCTB"/>
    <property type="match status" value="1"/>
</dbReference>
<keyword evidence="13" id="KW-0902">Two-component regulatory system</keyword>
<protein>
    <recommendedName>
        <fullName evidence="15">C4-dicarboxylate transport sensor protein DctB</fullName>
        <ecNumber evidence="3">2.7.13.3</ecNumber>
    </recommendedName>
</protein>
<dbReference type="SUPFAM" id="SSF55874">
    <property type="entry name" value="ATPase domain of HSP90 chaperone/DNA topoisomerase II/histidine kinase"/>
    <property type="match status" value="1"/>
</dbReference>
<dbReference type="Proteomes" id="UP001139559">
    <property type="component" value="Unassembled WGS sequence"/>
</dbReference>
<dbReference type="CDD" id="cd00082">
    <property type="entry name" value="HisKA"/>
    <property type="match status" value="1"/>
</dbReference>
<keyword evidence="5" id="KW-0997">Cell inner membrane</keyword>
<dbReference type="InterPro" id="IPR033479">
    <property type="entry name" value="dCache_1"/>
</dbReference>
<dbReference type="InterPro" id="IPR029151">
    <property type="entry name" value="Sensor-like_sf"/>
</dbReference>
<evidence type="ECO:0000256" key="6">
    <source>
        <dbReference type="ARBA" id="ARBA00022553"/>
    </source>
</evidence>
<keyword evidence="7" id="KW-0808">Transferase</keyword>
<evidence type="ECO:0000256" key="5">
    <source>
        <dbReference type="ARBA" id="ARBA00022519"/>
    </source>
</evidence>
<gene>
    <name evidence="18" type="ORF">KP803_01800</name>
</gene>
<dbReference type="Gene3D" id="3.30.565.10">
    <property type="entry name" value="Histidine kinase-like ATPase, C-terminal domain"/>
    <property type="match status" value="1"/>
</dbReference>
<keyword evidence="8 16" id="KW-0812">Transmembrane</keyword>
<keyword evidence="4" id="KW-1003">Cell membrane</keyword>
<evidence type="ECO:0000256" key="8">
    <source>
        <dbReference type="ARBA" id="ARBA00022692"/>
    </source>
</evidence>
<evidence type="ECO:0000256" key="4">
    <source>
        <dbReference type="ARBA" id="ARBA00022475"/>
    </source>
</evidence>
<dbReference type="GO" id="GO:0005886">
    <property type="term" value="C:plasma membrane"/>
    <property type="evidence" value="ECO:0007669"/>
    <property type="project" value="UniProtKB-SubCell"/>
</dbReference>
<feature type="transmembrane region" description="Helical" evidence="16">
    <location>
        <begin position="267"/>
        <end position="293"/>
    </location>
</feature>
<dbReference type="PANTHER" id="PTHR43065">
    <property type="entry name" value="SENSOR HISTIDINE KINASE"/>
    <property type="match status" value="1"/>
</dbReference>
<dbReference type="InterPro" id="IPR036097">
    <property type="entry name" value="HisK_dim/P_sf"/>
</dbReference>
<dbReference type="SUPFAM" id="SSF47384">
    <property type="entry name" value="Homodimeric domain of signal transducing histidine kinase"/>
    <property type="match status" value="1"/>
</dbReference>
<dbReference type="GO" id="GO:0005524">
    <property type="term" value="F:ATP binding"/>
    <property type="evidence" value="ECO:0007669"/>
    <property type="project" value="UniProtKB-KW"/>
</dbReference>
<accession>A0A9X1XFI5</accession>
<dbReference type="FunFam" id="1.10.287.130:FF:000049">
    <property type="entry name" value="C4-dicarboxylate transport sensor protein DctB"/>
    <property type="match status" value="1"/>
</dbReference>
<evidence type="ECO:0000256" key="10">
    <source>
        <dbReference type="ARBA" id="ARBA00022777"/>
    </source>
</evidence>
<dbReference type="FunFam" id="3.30.450.20:FF:000127">
    <property type="entry name" value="C4-dicarboxylate transport sensor protein"/>
    <property type="match status" value="1"/>
</dbReference>
<dbReference type="InterPro" id="IPR036890">
    <property type="entry name" value="HATPase_C_sf"/>
</dbReference>
<keyword evidence="12 16" id="KW-1133">Transmembrane helix</keyword>
<keyword evidence="10" id="KW-0418">Kinase</keyword>
<evidence type="ECO:0000256" key="11">
    <source>
        <dbReference type="ARBA" id="ARBA00022840"/>
    </source>
</evidence>
<evidence type="ECO:0000313" key="18">
    <source>
        <dbReference type="EMBL" id="MCK6262004.1"/>
    </source>
</evidence>
<evidence type="ECO:0000256" key="15">
    <source>
        <dbReference type="ARBA" id="ARBA00073143"/>
    </source>
</evidence>
<comment type="catalytic activity">
    <reaction evidence="1">
        <text>ATP + protein L-histidine = ADP + protein N-phospho-L-histidine.</text>
        <dbReference type="EC" id="2.7.13.3"/>
    </reaction>
</comment>
<dbReference type="InterPro" id="IPR017055">
    <property type="entry name" value="Sig_transdc_His_kinase_DctB"/>
</dbReference>
<dbReference type="SMART" id="SM00387">
    <property type="entry name" value="HATPase_c"/>
    <property type="match status" value="1"/>
</dbReference>
<evidence type="ECO:0000256" key="12">
    <source>
        <dbReference type="ARBA" id="ARBA00022989"/>
    </source>
</evidence>
<comment type="caution">
    <text evidence="18">The sequence shown here is derived from an EMBL/GenBank/DDBJ whole genome shotgun (WGS) entry which is preliminary data.</text>
</comment>
<dbReference type="EC" id="2.7.13.3" evidence="3"/>
<dbReference type="InterPro" id="IPR005467">
    <property type="entry name" value="His_kinase_dom"/>
</dbReference>
<dbReference type="Gene3D" id="3.30.450.20">
    <property type="entry name" value="PAS domain"/>
    <property type="match status" value="2"/>
</dbReference>
<keyword evidence="19" id="KW-1185">Reference proteome</keyword>
<dbReference type="CDD" id="cd12914">
    <property type="entry name" value="PDC1_DGC_like"/>
    <property type="match status" value="1"/>
</dbReference>
<dbReference type="Pfam" id="PF02743">
    <property type="entry name" value="dCache_1"/>
    <property type="match status" value="1"/>
</dbReference>
<dbReference type="SUPFAM" id="SSF103190">
    <property type="entry name" value="Sensory domain-like"/>
    <property type="match status" value="1"/>
</dbReference>
<dbReference type="Gene3D" id="1.10.287.130">
    <property type="match status" value="1"/>
</dbReference>
<evidence type="ECO:0000313" key="19">
    <source>
        <dbReference type="Proteomes" id="UP001139559"/>
    </source>
</evidence>
<organism evidence="18 19">
    <name type="scientific">Vibrio amylolyticus</name>
    <dbReference type="NCBI Taxonomy" id="2847292"/>
    <lineage>
        <taxon>Bacteria</taxon>
        <taxon>Pseudomonadati</taxon>
        <taxon>Pseudomonadota</taxon>
        <taxon>Gammaproteobacteria</taxon>
        <taxon>Vibrionales</taxon>
        <taxon>Vibrionaceae</taxon>
        <taxon>Vibrio</taxon>
    </lineage>
</organism>
<dbReference type="EMBL" id="JAJHVV010000001">
    <property type="protein sequence ID" value="MCK6262004.1"/>
    <property type="molecule type" value="Genomic_DNA"/>
</dbReference>
<feature type="domain" description="Histidine kinase" evidence="17">
    <location>
        <begin position="360"/>
        <end position="572"/>
    </location>
</feature>